<reference evidence="1 2" key="1">
    <citation type="journal article" date="2021" name="Elife">
        <title>Chloroplast acquisition without the gene transfer in kleptoplastic sea slugs, Plakobranchus ocellatus.</title>
        <authorList>
            <person name="Maeda T."/>
            <person name="Takahashi S."/>
            <person name="Yoshida T."/>
            <person name="Shimamura S."/>
            <person name="Takaki Y."/>
            <person name="Nagai Y."/>
            <person name="Toyoda A."/>
            <person name="Suzuki Y."/>
            <person name="Arimoto A."/>
            <person name="Ishii H."/>
            <person name="Satoh N."/>
            <person name="Nishiyama T."/>
            <person name="Hasebe M."/>
            <person name="Maruyama T."/>
            <person name="Minagawa J."/>
            <person name="Obokata J."/>
            <person name="Shigenobu S."/>
        </authorList>
    </citation>
    <scope>NUCLEOTIDE SEQUENCE [LARGE SCALE GENOMIC DNA]</scope>
</reference>
<comment type="caution">
    <text evidence="1">The sequence shown here is derived from an EMBL/GenBank/DDBJ whole genome shotgun (WGS) entry which is preliminary data.</text>
</comment>
<evidence type="ECO:0000313" key="2">
    <source>
        <dbReference type="Proteomes" id="UP000735302"/>
    </source>
</evidence>
<evidence type="ECO:0000313" key="1">
    <source>
        <dbReference type="EMBL" id="GFO42724.1"/>
    </source>
</evidence>
<gene>
    <name evidence="1" type="ORF">PoB_006922900</name>
</gene>
<dbReference type="Proteomes" id="UP000735302">
    <property type="component" value="Unassembled WGS sequence"/>
</dbReference>
<sequence length="126" mass="14544">MIVDVFLYSVFFIIMGQDILWLPSSVKYEDFIWPQILKRSVHVAAAKKCPKGGQNCNRKVIESQWQHSVPRSLRMETNFQTNIKDLPFELDGGDLNVTFLKGMKICAPPPNVSRAEELARHFFQFV</sequence>
<dbReference type="EMBL" id="BLXT01007816">
    <property type="protein sequence ID" value="GFO42724.1"/>
    <property type="molecule type" value="Genomic_DNA"/>
</dbReference>
<accession>A0AAV4DEU8</accession>
<organism evidence="1 2">
    <name type="scientific">Plakobranchus ocellatus</name>
    <dbReference type="NCBI Taxonomy" id="259542"/>
    <lineage>
        <taxon>Eukaryota</taxon>
        <taxon>Metazoa</taxon>
        <taxon>Spiralia</taxon>
        <taxon>Lophotrochozoa</taxon>
        <taxon>Mollusca</taxon>
        <taxon>Gastropoda</taxon>
        <taxon>Heterobranchia</taxon>
        <taxon>Euthyneura</taxon>
        <taxon>Panpulmonata</taxon>
        <taxon>Sacoglossa</taxon>
        <taxon>Placobranchoidea</taxon>
        <taxon>Plakobranchidae</taxon>
        <taxon>Plakobranchus</taxon>
    </lineage>
</organism>
<keyword evidence="2" id="KW-1185">Reference proteome</keyword>
<proteinExistence type="predicted"/>
<dbReference type="AlphaFoldDB" id="A0AAV4DEU8"/>
<name>A0AAV4DEU8_9GAST</name>
<protein>
    <submittedName>
        <fullName evidence="1">Uncharacterized protein</fullName>
    </submittedName>
</protein>